<protein>
    <submittedName>
        <fullName evidence="6">Matrixin family metalloprotease</fullName>
        <ecNumber evidence="6">3.4.24.-</ecNumber>
    </submittedName>
</protein>
<dbReference type="SUPFAM" id="SSF55486">
    <property type="entry name" value="Metalloproteases ('zincins'), catalytic domain"/>
    <property type="match status" value="1"/>
</dbReference>
<dbReference type="InterPro" id="IPR001818">
    <property type="entry name" value="Pept_M10_metallopeptidase"/>
</dbReference>
<dbReference type="RefSeq" id="WP_340235659.1">
    <property type="nucleotide sequence ID" value="NZ_JBBEWC010000004.1"/>
</dbReference>
<keyword evidence="1" id="KW-0645">Protease</keyword>
<gene>
    <name evidence="6" type="ORF">ACFSR2_05080</name>
</gene>
<evidence type="ECO:0000256" key="2">
    <source>
        <dbReference type="ARBA" id="ARBA00022723"/>
    </source>
</evidence>
<dbReference type="InterPro" id="IPR024079">
    <property type="entry name" value="MetalloPept_cat_dom_sf"/>
</dbReference>
<evidence type="ECO:0000256" key="1">
    <source>
        <dbReference type="ARBA" id="ARBA00022670"/>
    </source>
</evidence>
<keyword evidence="7" id="KW-1185">Reference proteome</keyword>
<dbReference type="Pfam" id="PF00413">
    <property type="entry name" value="Peptidase_M10"/>
    <property type="match status" value="1"/>
</dbReference>
<dbReference type="Gene3D" id="2.60.120.430">
    <property type="entry name" value="Galactose-binding lectin"/>
    <property type="match status" value="1"/>
</dbReference>
<keyword evidence="4" id="KW-0862">Zinc</keyword>
<feature type="domain" description="Peptidase M10 metallopeptidase" evidence="5">
    <location>
        <begin position="45"/>
        <end position="196"/>
    </location>
</feature>
<keyword evidence="2" id="KW-0479">Metal-binding</keyword>
<dbReference type="Gene3D" id="3.40.390.10">
    <property type="entry name" value="Collagenase (Catalytic Domain)"/>
    <property type="match status" value="1"/>
</dbReference>
<proteinExistence type="predicted"/>
<dbReference type="EMBL" id="JBHULC010000004">
    <property type="protein sequence ID" value="MFD2520247.1"/>
    <property type="molecule type" value="Genomic_DNA"/>
</dbReference>
<dbReference type="GO" id="GO:0008237">
    <property type="term" value="F:metallopeptidase activity"/>
    <property type="evidence" value="ECO:0007669"/>
    <property type="project" value="UniProtKB-KW"/>
</dbReference>
<name>A0ABW5J4E0_9BACT</name>
<reference evidence="7" key="1">
    <citation type="journal article" date="2019" name="Int. J. Syst. Evol. Microbiol.">
        <title>The Global Catalogue of Microorganisms (GCM) 10K type strain sequencing project: providing services to taxonomists for standard genome sequencing and annotation.</title>
        <authorList>
            <consortium name="The Broad Institute Genomics Platform"/>
            <consortium name="The Broad Institute Genome Sequencing Center for Infectious Disease"/>
            <person name="Wu L."/>
            <person name="Ma J."/>
        </authorList>
    </citation>
    <scope>NUCLEOTIDE SEQUENCE [LARGE SCALE GENOMIC DNA]</scope>
    <source>
        <strain evidence="7">KCTC 52344</strain>
    </source>
</reference>
<evidence type="ECO:0000259" key="5">
    <source>
        <dbReference type="Pfam" id="PF00413"/>
    </source>
</evidence>
<evidence type="ECO:0000313" key="6">
    <source>
        <dbReference type="EMBL" id="MFD2520247.1"/>
    </source>
</evidence>
<accession>A0ABW5J4E0</accession>
<keyword evidence="6" id="KW-0482">Metalloprotease</keyword>
<evidence type="ECO:0000256" key="3">
    <source>
        <dbReference type="ARBA" id="ARBA00022801"/>
    </source>
</evidence>
<keyword evidence="3 6" id="KW-0378">Hydrolase</keyword>
<organism evidence="6 7">
    <name type="scientific">Emticicia soli</name>
    <dbReference type="NCBI Taxonomy" id="2027878"/>
    <lineage>
        <taxon>Bacteria</taxon>
        <taxon>Pseudomonadati</taxon>
        <taxon>Bacteroidota</taxon>
        <taxon>Cytophagia</taxon>
        <taxon>Cytophagales</taxon>
        <taxon>Leadbetterellaceae</taxon>
        <taxon>Emticicia</taxon>
    </lineage>
</organism>
<dbReference type="Proteomes" id="UP001597510">
    <property type="component" value="Unassembled WGS sequence"/>
</dbReference>
<dbReference type="EC" id="3.4.24.-" evidence="6"/>
<comment type="caution">
    <text evidence="6">The sequence shown here is derived from an EMBL/GenBank/DDBJ whole genome shotgun (WGS) entry which is preliminary data.</text>
</comment>
<sequence>MRKIFIAVFLSILALQCTPDYEEVKPIVYISNNTRDKGGRTFSDCTIKYTLINSFKDKDKTTLQGAVRDAFGLWQSVNRNLIYIESPVSETSEILVRFADPSEIEKTEITASTGLLSTTVKNLSSIKQSTSGQFSILLDNSYDWTNDQITKTVAYNIGFFLGLATSTNKESIMYPVYSNTPNKIIKEDSVQINTLYLLPCRTTSVGSLPIKFKLGNQMVVKEFLTGKAGTISIRSSGVMVVGPNIGESTPDGKDVLYFLIPIDKVYYVVPNYPHGSIMYRFNDNTEWLSCKSNCEFTTRGNEFISISFLVNDSMPEENTGTYDVEINYK</sequence>
<evidence type="ECO:0000256" key="4">
    <source>
        <dbReference type="ARBA" id="ARBA00022833"/>
    </source>
</evidence>
<evidence type="ECO:0000313" key="7">
    <source>
        <dbReference type="Proteomes" id="UP001597510"/>
    </source>
</evidence>